<evidence type="ECO:0000256" key="1">
    <source>
        <dbReference type="SAM" id="MobiDB-lite"/>
    </source>
</evidence>
<feature type="compositionally biased region" description="Low complexity" evidence="1">
    <location>
        <begin position="196"/>
        <end position="218"/>
    </location>
</feature>
<proteinExistence type="predicted"/>
<evidence type="ECO:0000313" key="2">
    <source>
        <dbReference type="EMBL" id="KAI7842063.1"/>
    </source>
</evidence>
<comment type="caution">
    <text evidence="2">The sequence shown here is derived from an EMBL/GenBank/DDBJ whole genome shotgun (WGS) entry which is preliminary data.</text>
</comment>
<accession>A0AAD5DT92</accession>
<dbReference type="Proteomes" id="UP001205105">
    <property type="component" value="Unassembled WGS sequence"/>
</dbReference>
<reference evidence="2" key="1">
    <citation type="submission" date="2020-11" db="EMBL/GenBank/DDBJ databases">
        <title>Chlorella ohadii genome sequencing and assembly.</title>
        <authorList>
            <person name="Murik O."/>
            <person name="Treves H."/>
            <person name="Kedem I."/>
            <person name="Shotland Y."/>
            <person name="Kaplan A."/>
        </authorList>
    </citation>
    <scope>NUCLEOTIDE SEQUENCE</scope>
    <source>
        <strain evidence="2">1</strain>
    </source>
</reference>
<gene>
    <name evidence="2" type="ORF">COHA_004261</name>
</gene>
<evidence type="ECO:0000313" key="3">
    <source>
        <dbReference type="Proteomes" id="UP001205105"/>
    </source>
</evidence>
<organism evidence="2 3">
    <name type="scientific">Chlorella ohadii</name>
    <dbReference type="NCBI Taxonomy" id="2649997"/>
    <lineage>
        <taxon>Eukaryota</taxon>
        <taxon>Viridiplantae</taxon>
        <taxon>Chlorophyta</taxon>
        <taxon>core chlorophytes</taxon>
        <taxon>Trebouxiophyceae</taxon>
        <taxon>Chlorellales</taxon>
        <taxon>Chlorellaceae</taxon>
        <taxon>Chlorella clade</taxon>
        <taxon>Chlorella</taxon>
    </lineage>
</organism>
<keyword evidence="3" id="KW-1185">Reference proteome</keyword>
<dbReference type="AlphaFoldDB" id="A0AAD5DT92"/>
<feature type="compositionally biased region" description="Low complexity" evidence="1">
    <location>
        <begin position="258"/>
        <end position="289"/>
    </location>
</feature>
<feature type="compositionally biased region" description="Low complexity" evidence="1">
    <location>
        <begin position="24"/>
        <end position="67"/>
    </location>
</feature>
<feature type="compositionally biased region" description="Low complexity" evidence="1">
    <location>
        <begin position="234"/>
        <end position="243"/>
    </location>
</feature>
<dbReference type="EMBL" id="JADXDR010000056">
    <property type="protein sequence ID" value="KAI7842063.1"/>
    <property type="molecule type" value="Genomic_DNA"/>
</dbReference>
<protein>
    <submittedName>
        <fullName evidence="2">Uncharacterized protein</fullName>
    </submittedName>
</protein>
<sequence length="551" mass="56296">MGRLLGQLASPMGKLQSPPTTPHDAAASAAAAAAAGEDGEGCAAPVATEASSTSDSSGVASTASSGSPDQRLGSPVRRFPGLASQPSPAGQQQQLWQEQARQQQQRAQQQAPQQDAQQAGQPPAGQQQKGQQRATPSAGASGSRLATAGSASSIGRKRSNSEVAPEEPPASVKKRSPEVGSRLLPRASADWGSSGGAAAAALAAAASGPPSPVSGLVAAPAVSDGRQQQLGLQAKETAAAAAEAEQELPSYSRWVASPREQQQQQQRPAVPAQQQQQQQQPAALTQQRQGTPAPCQPPHRLAQGSPVLASSSVLVGRGPQAAAAAYSPAVTASPGTVLDSPQAGSPADLPASALARRVAQSAAAASPRILATPRRRLASLEPPTPRCQAAPCLRQDEHGKQLLAAAPDLADMAGAALLDAMRQGTVVRKAWVRPNFKAGGSVRRMQLAPGSSGRAELLYPHGLFRKPLRFAVRRAVVNCSAWRPGAYLVLDTARGMLRLEPATAAEYTRWVLALNAAFLASGAGAGAAAGSGDCRLLPVGSHRWSAAILFG</sequence>
<feature type="compositionally biased region" description="Low complexity" evidence="1">
    <location>
        <begin position="82"/>
        <end position="134"/>
    </location>
</feature>
<feature type="region of interest" description="Disordered" evidence="1">
    <location>
        <begin position="1"/>
        <end position="303"/>
    </location>
</feature>
<name>A0AAD5DT92_9CHLO</name>